<dbReference type="Proteomes" id="UP000029462">
    <property type="component" value="Unassembled WGS sequence"/>
</dbReference>
<dbReference type="RefSeq" id="WP_042391216.1">
    <property type="nucleotide sequence ID" value="NZ_BBMZ01000010.1"/>
</dbReference>
<dbReference type="NCBIfam" id="NF045617">
    <property type="entry name" value="mostly_LP"/>
    <property type="match status" value="1"/>
</dbReference>
<keyword evidence="2" id="KW-1185">Reference proteome</keyword>
<dbReference type="PROSITE" id="PS51257">
    <property type="entry name" value="PROKAR_LIPOPROTEIN"/>
    <property type="match status" value="1"/>
</dbReference>
<evidence type="ECO:0000313" key="2">
    <source>
        <dbReference type="Proteomes" id="UP000029462"/>
    </source>
</evidence>
<dbReference type="InterPro" id="IPR054657">
    <property type="entry name" value="T6SS_periplasmic_put"/>
</dbReference>
<dbReference type="EMBL" id="BBMZ01000010">
    <property type="protein sequence ID" value="GAL58231.1"/>
    <property type="molecule type" value="Genomic_DNA"/>
</dbReference>
<protein>
    <recommendedName>
        <fullName evidence="3">Lipoprotein</fullName>
    </recommendedName>
</protein>
<evidence type="ECO:0008006" key="3">
    <source>
        <dbReference type="Google" id="ProtNLM"/>
    </source>
</evidence>
<dbReference type="STRING" id="1115515.EV102420_10_00130"/>
<accession>A0A090V091</accession>
<dbReference type="AlphaFoldDB" id="A0A090V091"/>
<evidence type="ECO:0000313" key="1">
    <source>
        <dbReference type="EMBL" id="GAL58231.1"/>
    </source>
</evidence>
<reference evidence="1 2" key="1">
    <citation type="submission" date="2014-09" db="EMBL/GenBank/DDBJ databases">
        <title>Whole genome shotgun sequence of Escherichia vulneris NBRC 102420.</title>
        <authorList>
            <person name="Yoshida Y."/>
            <person name="Hosoyama A."/>
            <person name="Tsuchikane K."/>
            <person name="Ohji S."/>
            <person name="Ichikawa N."/>
            <person name="Kimura A."/>
            <person name="Yamazoe A."/>
            <person name="Ezaki T."/>
            <person name="Fujita N."/>
        </authorList>
    </citation>
    <scope>NUCLEOTIDE SEQUENCE [LARGE SCALE GENOMIC DNA]</scope>
    <source>
        <strain evidence="1 2">NBRC 102420</strain>
    </source>
</reference>
<dbReference type="OrthoDB" id="6604337at2"/>
<name>A0A090V091_PSEVU</name>
<proteinExistence type="predicted"/>
<sequence length="122" mass="13875">MKALIFMIPMLFLLTGCPGGKGEGAEIGESRWISVDNERVCYSVDSKDRLSRYYLESNENNKLNVILNSPPVPVKLSYPDTCFNIKLKPGYQYGTMYTLNDINYHYEFFIDNNWNVVGSGGN</sequence>
<comment type="caution">
    <text evidence="1">The sequence shown here is derived from an EMBL/GenBank/DDBJ whole genome shotgun (WGS) entry which is preliminary data.</text>
</comment>
<organism evidence="1 2">
    <name type="scientific">Pseudescherichia vulneris NBRC 102420</name>
    <dbReference type="NCBI Taxonomy" id="1115515"/>
    <lineage>
        <taxon>Bacteria</taxon>
        <taxon>Pseudomonadati</taxon>
        <taxon>Pseudomonadota</taxon>
        <taxon>Gammaproteobacteria</taxon>
        <taxon>Enterobacterales</taxon>
        <taxon>Enterobacteriaceae</taxon>
        <taxon>Pseudescherichia</taxon>
    </lineage>
</organism>
<gene>
    <name evidence="1" type="ORF">EV102420_10_00130</name>
</gene>